<sequence length="425" mass="45208">TLITLSIIVLAIVWVVMIPAALLFTVGYGSQLVCQPFFYDPDMNALKTVDSILPPFNIPTMTGGPDVTLLFSAVMKECESPTTTFMKAVQVDNIINITVIESAIDPDALAQTFANAIKGQIFPVIDPTMLGSISTLLDGAIVSPPLTAANDTDAAEIQPIITAIDALSPTLQPAIDQCNGIVNNAKGLSTQDSVQTLLDGISKDLINDMYKDLKTTSETFMNDLMGKSAPCLPVYQSYENVGDLACKQMTGGVQGMWAAAGLAALFFIPTVIAVFCIASVLRSGKNEFDAPLLANVHDEDPFKLPAMSNQPSAPHATDSLPRLKVETAALAGAAMHHDSLTATAPLDSSASDPWESSYNHTNPYYAEQSEHKAPFVDPLAYPAAAAAPAATAAAPYESSYPRVNASANNRYYDNDSYSPSTLTRF</sequence>
<evidence type="ECO:0000313" key="2">
    <source>
        <dbReference type="EMBL" id="GMT13551.1"/>
    </source>
</evidence>
<dbReference type="PANTHER" id="PTHR11238">
    <property type="entry name" value="PROMININ ISOFORM D-RELATED"/>
    <property type="match status" value="1"/>
</dbReference>
<feature type="transmembrane region" description="Helical" evidence="1">
    <location>
        <begin position="256"/>
        <end position="281"/>
    </location>
</feature>
<feature type="non-terminal residue" evidence="2">
    <location>
        <position position="1"/>
    </location>
</feature>
<dbReference type="PANTHER" id="PTHR11238:SF9">
    <property type="entry name" value="PROMININ, ISOFORM D"/>
    <property type="match status" value="1"/>
</dbReference>
<gene>
    <name evidence="2" type="ORF">PFISCL1PPCAC_4848</name>
</gene>
<accession>A0AAV5V478</accession>
<keyword evidence="1" id="KW-0472">Membrane</keyword>
<feature type="transmembrane region" description="Helical" evidence="1">
    <location>
        <begin position="7"/>
        <end position="28"/>
    </location>
</feature>
<dbReference type="AlphaFoldDB" id="A0AAV5V478"/>
<keyword evidence="1" id="KW-1133">Transmembrane helix</keyword>
<dbReference type="Proteomes" id="UP001432322">
    <property type="component" value="Unassembled WGS sequence"/>
</dbReference>
<reference evidence="2" key="1">
    <citation type="submission" date="2023-10" db="EMBL/GenBank/DDBJ databases">
        <title>Genome assembly of Pristionchus species.</title>
        <authorList>
            <person name="Yoshida K."/>
            <person name="Sommer R.J."/>
        </authorList>
    </citation>
    <scope>NUCLEOTIDE SEQUENCE</scope>
    <source>
        <strain evidence="2">RS5133</strain>
    </source>
</reference>
<name>A0AAV5V478_9BILA</name>
<protein>
    <submittedName>
        <fullName evidence="2">Uncharacterized protein</fullName>
    </submittedName>
</protein>
<keyword evidence="1" id="KW-0812">Transmembrane</keyword>
<proteinExistence type="predicted"/>
<organism evidence="2 3">
    <name type="scientific">Pristionchus fissidentatus</name>
    <dbReference type="NCBI Taxonomy" id="1538716"/>
    <lineage>
        <taxon>Eukaryota</taxon>
        <taxon>Metazoa</taxon>
        <taxon>Ecdysozoa</taxon>
        <taxon>Nematoda</taxon>
        <taxon>Chromadorea</taxon>
        <taxon>Rhabditida</taxon>
        <taxon>Rhabditina</taxon>
        <taxon>Diplogasteromorpha</taxon>
        <taxon>Diplogasteroidea</taxon>
        <taxon>Neodiplogasteridae</taxon>
        <taxon>Pristionchus</taxon>
    </lineage>
</organism>
<comment type="caution">
    <text evidence="2">The sequence shown here is derived from an EMBL/GenBank/DDBJ whole genome shotgun (WGS) entry which is preliminary data.</text>
</comment>
<evidence type="ECO:0000256" key="1">
    <source>
        <dbReference type="SAM" id="Phobius"/>
    </source>
</evidence>
<keyword evidence="3" id="KW-1185">Reference proteome</keyword>
<dbReference type="EMBL" id="BTSY01000002">
    <property type="protein sequence ID" value="GMT13551.1"/>
    <property type="molecule type" value="Genomic_DNA"/>
</dbReference>
<evidence type="ECO:0000313" key="3">
    <source>
        <dbReference type="Proteomes" id="UP001432322"/>
    </source>
</evidence>